<dbReference type="Proteomes" id="UP001454036">
    <property type="component" value="Unassembled WGS sequence"/>
</dbReference>
<proteinExistence type="predicted"/>
<feature type="region of interest" description="Disordered" evidence="1">
    <location>
        <begin position="1"/>
        <end position="26"/>
    </location>
</feature>
<accession>A0AAV3NUP0</accession>
<evidence type="ECO:0000313" key="3">
    <source>
        <dbReference type="Proteomes" id="UP001454036"/>
    </source>
</evidence>
<name>A0AAV3NUP0_LITER</name>
<comment type="caution">
    <text evidence="2">The sequence shown here is derived from an EMBL/GenBank/DDBJ whole genome shotgun (WGS) entry which is preliminary data.</text>
</comment>
<dbReference type="AlphaFoldDB" id="A0AAV3NUP0"/>
<gene>
    <name evidence="2" type="ORF">LIER_03495</name>
</gene>
<organism evidence="2 3">
    <name type="scientific">Lithospermum erythrorhizon</name>
    <name type="common">Purple gromwell</name>
    <name type="synonym">Lithospermum officinale var. erythrorhizon</name>
    <dbReference type="NCBI Taxonomy" id="34254"/>
    <lineage>
        <taxon>Eukaryota</taxon>
        <taxon>Viridiplantae</taxon>
        <taxon>Streptophyta</taxon>
        <taxon>Embryophyta</taxon>
        <taxon>Tracheophyta</taxon>
        <taxon>Spermatophyta</taxon>
        <taxon>Magnoliopsida</taxon>
        <taxon>eudicotyledons</taxon>
        <taxon>Gunneridae</taxon>
        <taxon>Pentapetalae</taxon>
        <taxon>asterids</taxon>
        <taxon>lamiids</taxon>
        <taxon>Boraginales</taxon>
        <taxon>Boraginaceae</taxon>
        <taxon>Boraginoideae</taxon>
        <taxon>Lithospermeae</taxon>
        <taxon>Lithospermum</taxon>
    </lineage>
</organism>
<reference evidence="2 3" key="1">
    <citation type="submission" date="2024-01" db="EMBL/GenBank/DDBJ databases">
        <title>The complete chloroplast genome sequence of Lithospermum erythrorhizon: insights into the phylogenetic relationship among Boraginaceae species and the maternal lineages of purple gromwells.</title>
        <authorList>
            <person name="Okada T."/>
            <person name="Watanabe K."/>
        </authorList>
    </citation>
    <scope>NUCLEOTIDE SEQUENCE [LARGE SCALE GENOMIC DNA]</scope>
</reference>
<feature type="region of interest" description="Disordered" evidence="1">
    <location>
        <begin position="264"/>
        <end position="287"/>
    </location>
</feature>
<sequence>MVKTRRGLNTSGKATTCKKKGVGPSDDTCMEVESPVVNQEVQKAKWQKSTIKEKWSKTPVSTSMEDDLVLCPTPIRSLLPFNATYGVIHGEIPEVHNDYLPWVDYTNVRELDNPRPSRVNVENDDVGREKSHDEIRVKENVIGEEVAPIVEERVIDSSVAEMLEVVEVSDPSVKPSVEDTMGVEVPSTGTMGVDVNLIVEDTLDGMKNFTPSGGDVLRPSVDDSIKDTVVKDMDVDIPSVVNTEPVIAKAADEGVTLSVTNTDAGTAGNMKRPTVGQGIDDTLDGDI</sequence>
<evidence type="ECO:0000313" key="2">
    <source>
        <dbReference type="EMBL" id="GAA0142648.1"/>
    </source>
</evidence>
<keyword evidence="3" id="KW-1185">Reference proteome</keyword>
<dbReference type="EMBL" id="BAABME010000421">
    <property type="protein sequence ID" value="GAA0142648.1"/>
    <property type="molecule type" value="Genomic_DNA"/>
</dbReference>
<evidence type="ECO:0000256" key="1">
    <source>
        <dbReference type="SAM" id="MobiDB-lite"/>
    </source>
</evidence>
<protein>
    <submittedName>
        <fullName evidence="2">Uncharacterized protein</fullName>
    </submittedName>
</protein>